<dbReference type="OrthoDB" id="266334at2759"/>
<organism evidence="2 3">
    <name type="scientific">Coemansia spiralis</name>
    <dbReference type="NCBI Taxonomy" id="417178"/>
    <lineage>
        <taxon>Eukaryota</taxon>
        <taxon>Fungi</taxon>
        <taxon>Fungi incertae sedis</taxon>
        <taxon>Zoopagomycota</taxon>
        <taxon>Kickxellomycotina</taxon>
        <taxon>Kickxellomycetes</taxon>
        <taxon>Kickxellales</taxon>
        <taxon>Kickxellaceae</taxon>
        <taxon>Coemansia</taxon>
    </lineage>
</organism>
<evidence type="ECO:0000313" key="3">
    <source>
        <dbReference type="Proteomes" id="UP001151518"/>
    </source>
</evidence>
<protein>
    <recommendedName>
        <fullName evidence="1">Aminoglycoside phosphotransferase domain-containing protein</fullName>
    </recommendedName>
</protein>
<accession>A0A9W8KYQ0</accession>
<dbReference type="SUPFAM" id="SSF56112">
    <property type="entry name" value="Protein kinase-like (PK-like)"/>
    <property type="match status" value="1"/>
</dbReference>
<gene>
    <name evidence="2" type="ORF">GGI25_002167</name>
</gene>
<dbReference type="Gene3D" id="3.30.200.20">
    <property type="entry name" value="Phosphorylase Kinase, domain 1"/>
    <property type="match status" value="1"/>
</dbReference>
<reference evidence="2" key="1">
    <citation type="submission" date="2022-07" db="EMBL/GenBank/DDBJ databases">
        <title>Phylogenomic reconstructions and comparative analyses of Kickxellomycotina fungi.</title>
        <authorList>
            <person name="Reynolds N.K."/>
            <person name="Stajich J.E."/>
            <person name="Barry K."/>
            <person name="Grigoriev I.V."/>
            <person name="Crous P."/>
            <person name="Smith M.E."/>
        </authorList>
    </citation>
    <scope>NUCLEOTIDE SEQUENCE</scope>
    <source>
        <strain evidence="2">NRRL 3115</strain>
    </source>
</reference>
<dbReference type="Proteomes" id="UP001151518">
    <property type="component" value="Unassembled WGS sequence"/>
</dbReference>
<dbReference type="InterPro" id="IPR011009">
    <property type="entry name" value="Kinase-like_dom_sf"/>
</dbReference>
<dbReference type="EMBL" id="JANBTW010000019">
    <property type="protein sequence ID" value="KAJ2678579.1"/>
    <property type="molecule type" value="Genomic_DNA"/>
</dbReference>
<dbReference type="InterPro" id="IPR002575">
    <property type="entry name" value="Aminoglycoside_PTrfase"/>
</dbReference>
<proteinExistence type="predicted"/>
<dbReference type="Pfam" id="PF01636">
    <property type="entry name" value="APH"/>
    <property type="match status" value="1"/>
</dbReference>
<evidence type="ECO:0000259" key="1">
    <source>
        <dbReference type="Pfam" id="PF01636"/>
    </source>
</evidence>
<name>A0A9W8KYQ0_9FUNG</name>
<dbReference type="Gene3D" id="3.90.1200.10">
    <property type="match status" value="1"/>
</dbReference>
<feature type="domain" description="Aminoglycoside phosphotransferase" evidence="1">
    <location>
        <begin position="20"/>
        <end position="285"/>
    </location>
</feature>
<dbReference type="AlphaFoldDB" id="A0A9W8KYQ0"/>
<sequence length="396" mass="44502">MEPSPLDLIKGTPFSDYTSTITKLTGGYINHVWRLTNNKNGKSVIVKYAGKTMAALPEAEFSVERMEFEAKGLALFGALPDTLKNDPILRAVNELGKKFAGASDVHLPRLLYYDRSIPFVVIEDLGDLKSYEDWCIGKDVHKAEQADIEFACKIIGQWIACLHGFGYENFSALKPYFTNTPARDALGDVFYNSFCSRIVEHTAFADRRELADIVREFKAEITTLADCSEQKGGSNPCTLLFGDLWSGSVLFDKHKRIVNLIDLEFADIGLNFGDVAHFVAHLWPVHFLRHPSYNPNTDPYPSHVVLFLKTYAQTLKAEYPSAYSALIDNGNTVRQMNVFFGAEVARDVLTGYWCRCGKGKTEKDMPIKCICADTLLPFTRRYIRNGQDSVFSILLD</sequence>
<evidence type="ECO:0000313" key="2">
    <source>
        <dbReference type="EMBL" id="KAJ2678579.1"/>
    </source>
</evidence>
<comment type="caution">
    <text evidence="2">The sequence shown here is derived from an EMBL/GenBank/DDBJ whole genome shotgun (WGS) entry which is preliminary data.</text>
</comment>